<keyword evidence="4" id="KW-1185">Reference proteome</keyword>
<evidence type="ECO:0000259" key="2">
    <source>
        <dbReference type="Pfam" id="PF12102"/>
    </source>
</evidence>
<proteinExistence type="predicted"/>
<dbReference type="SUPFAM" id="SSF52540">
    <property type="entry name" value="P-loop containing nucleoside triphosphate hydrolases"/>
    <property type="match status" value="1"/>
</dbReference>
<name>A0A318XJI1_9FIRM</name>
<dbReference type="Pfam" id="PF07728">
    <property type="entry name" value="AAA_5"/>
    <property type="match status" value="1"/>
</dbReference>
<dbReference type="PANTHER" id="PTHR37291">
    <property type="entry name" value="5-METHYLCYTOSINE-SPECIFIC RESTRICTION ENZYME B"/>
    <property type="match status" value="1"/>
</dbReference>
<dbReference type="Gene3D" id="3.30.920.90">
    <property type="match status" value="1"/>
</dbReference>
<dbReference type="Gene3D" id="3.40.50.300">
    <property type="entry name" value="P-loop containing nucleotide triphosphate hydrolases"/>
    <property type="match status" value="1"/>
</dbReference>
<dbReference type="RefSeq" id="WP_110462725.1">
    <property type="nucleotide sequence ID" value="NZ_QKMR01000017.1"/>
</dbReference>
<dbReference type="InterPro" id="IPR021961">
    <property type="entry name" value="McrB_DNA-bd"/>
</dbReference>
<dbReference type="GO" id="GO:0005524">
    <property type="term" value="F:ATP binding"/>
    <property type="evidence" value="ECO:0007669"/>
    <property type="project" value="InterPro"/>
</dbReference>
<feature type="domain" description="ATPase dynein-related AAA" evidence="1">
    <location>
        <begin position="534"/>
        <end position="712"/>
    </location>
</feature>
<dbReference type="Pfam" id="PF12102">
    <property type="entry name" value="MrcB_N"/>
    <property type="match status" value="1"/>
</dbReference>
<dbReference type="OrthoDB" id="9781481at2"/>
<comment type="caution">
    <text evidence="3">The sequence shown here is derived from an EMBL/GenBank/DDBJ whole genome shotgun (WGS) entry which is preliminary data.</text>
</comment>
<gene>
    <name evidence="3" type="ORF">LY28_02722</name>
</gene>
<dbReference type="EMBL" id="QKMR01000017">
    <property type="protein sequence ID" value="PYG86696.1"/>
    <property type="molecule type" value="Genomic_DNA"/>
</dbReference>
<evidence type="ECO:0000313" key="4">
    <source>
        <dbReference type="Proteomes" id="UP000248132"/>
    </source>
</evidence>
<dbReference type="GO" id="GO:0016887">
    <property type="term" value="F:ATP hydrolysis activity"/>
    <property type="evidence" value="ECO:0007669"/>
    <property type="project" value="InterPro"/>
</dbReference>
<feature type="domain" description="Type IV methyl-directed restriction enzyme EcoKMcrB subunit DNA-binding" evidence="2">
    <location>
        <begin position="25"/>
        <end position="209"/>
    </location>
</feature>
<dbReference type="InterPro" id="IPR027417">
    <property type="entry name" value="P-loop_NTPase"/>
</dbReference>
<dbReference type="PANTHER" id="PTHR37291:SF1">
    <property type="entry name" value="TYPE IV METHYL-DIRECTED RESTRICTION ENZYME ECOKMCRB SUBUNIT"/>
    <property type="match status" value="1"/>
</dbReference>
<dbReference type="Proteomes" id="UP000248132">
    <property type="component" value="Unassembled WGS sequence"/>
</dbReference>
<accession>A0A318XJI1</accession>
<reference evidence="3 4" key="1">
    <citation type="submission" date="2018-06" db="EMBL/GenBank/DDBJ databases">
        <title>Genomic Encyclopedia of Type Strains, Phase I: the one thousand microbial genomes (KMG-I) project.</title>
        <authorList>
            <person name="Kyrpides N."/>
        </authorList>
    </citation>
    <scope>NUCLEOTIDE SEQUENCE [LARGE SCALE GENOMIC DNA]</scope>
    <source>
        <strain evidence="3 4">DSM 19573</strain>
    </source>
</reference>
<evidence type="ECO:0000313" key="3">
    <source>
        <dbReference type="EMBL" id="PYG86696.1"/>
    </source>
</evidence>
<organism evidence="3 4">
    <name type="scientific">Ruminiclostridium sufflavum DSM 19573</name>
    <dbReference type="NCBI Taxonomy" id="1121337"/>
    <lineage>
        <taxon>Bacteria</taxon>
        <taxon>Bacillati</taxon>
        <taxon>Bacillota</taxon>
        <taxon>Clostridia</taxon>
        <taxon>Eubacteriales</taxon>
        <taxon>Oscillospiraceae</taxon>
        <taxon>Ruminiclostridium</taxon>
    </lineage>
</organism>
<dbReference type="AlphaFoldDB" id="A0A318XJI1"/>
<protein>
    <submittedName>
        <fullName evidence="3">Dynein-related subfamily AAA family protein</fullName>
    </submittedName>
</protein>
<evidence type="ECO:0000259" key="1">
    <source>
        <dbReference type="Pfam" id="PF07728"/>
    </source>
</evidence>
<dbReference type="InterPro" id="IPR052934">
    <property type="entry name" value="Methyl-DNA_Rec/Restrict_Enz"/>
</dbReference>
<dbReference type="InterPro" id="IPR011704">
    <property type="entry name" value="ATPase_dyneun-rel_AAA"/>
</dbReference>
<sequence>MQNSSGNSSLHDLLYKVVSEYGEIYNEVTSKQEFKNPFGALIRQDIPAKLAAIPELDSNTYIVKGRHGAGRWSATPWIAVYDKRITTSAQKGAYIVYLVNKDTKELYLSFGLAATEAAMGDTESSGSGFISIARSTDVRTYEKLKARCEQIRNDIGVSRFLADGAIQTGSEIYDAACICYTKYTLDNLLDDEGLKHDLLDFVDLYKKYYDVYVRGGNVTTYVDEHWPSGARDTTEFPNVALQFDVSLREHLKAFCAMNGVGWTDYDGQNKASGLDASGSRLRTYRKMYEKFGLIYREEDKIYLSRLGHQIAALESDLDAQKETVLNKLRITAIHILSRYQLRNPVEDYNLPENCDVLPSIVIWKAMMMLDRKLHYEEMNRVILRVMRMTDLDEAIETIKTARDQYGNYTGISSSVLDNALGESVHTEQVPARIAPWFSFVGWGGLIIEQNIDSKGFRNLRKGSIPFIETILENPPTYYEAKDEEDWLNYYIGSSMKVEEEKKEEPTMSEEAESAKKVFTPHEPRGVQPWPFNQILFGAPGTGKTYSTAEYAVAIVEKRLVSDVQTSEAERKALMAKYNDLVDRGFITFTTFHQSYGYEDFIQGIRPKPMAGTVSFEQVDGVFKKVADKALDDPHNNYVIVIDEINRANISKVFGELITLIEEDKRWGELNQLSAILPMGEAFVVPNNLYIIGTMNSADKSISLIDTALRRRFSFIEIPPKEDLIGDGTLKQVMHELNEYLKKELRNTDLLIGHAYFINKTTENLIEIMNNRVIPLLYEYFYDDEAKVKKTLDCLKNTEYELEPKPLGRVCIRKKVSHD</sequence>